<dbReference type="InterPro" id="IPR035979">
    <property type="entry name" value="RBD_domain_sf"/>
</dbReference>
<name>A0A6I8U6F9_AEDAE</name>
<organism evidence="2 3">
    <name type="scientific">Aedes aegypti</name>
    <name type="common">Yellowfever mosquito</name>
    <name type="synonym">Culex aegypti</name>
    <dbReference type="NCBI Taxonomy" id="7159"/>
    <lineage>
        <taxon>Eukaryota</taxon>
        <taxon>Metazoa</taxon>
        <taxon>Ecdysozoa</taxon>
        <taxon>Arthropoda</taxon>
        <taxon>Hexapoda</taxon>
        <taxon>Insecta</taxon>
        <taxon>Pterygota</taxon>
        <taxon>Neoptera</taxon>
        <taxon>Endopterygota</taxon>
        <taxon>Diptera</taxon>
        <taxon>Nematocera</taxon>
        <taxon>Culicoidea</taxon>
        <taxon>Culicidae</taxon>
        <taxon>Culicinae</taxon>
        <taxon>Aedini</taxon>
        <taxon>Aedes</taxon>
        <taxon>Stegomyia</taxon>
    </lineage>
</organism>
<feature type="region of interest" description="Disordered" evidence="1">
    <location>
        <begin position="163"/>
        <end position="267"/>
    </location>
</feature>
<dbReference type="GO" id="GO:0003676">
    <property type="term" value="F:nucleic acid binding"/>
    <property type="evidence" value="ECO:0007669"/>
    <property type="project" value="InterPro"/>
</dbReference>
<keyword evidence="3" id="KW-1185">Reference proteome</keyword>
<protein>
    <submittedName>
        <fullName evidence="2">Uncharacterized protein</fullName>
    </submittedName>
</protein>
<gene>
    <name evidence="2" type="primary">110675517</name>
</gene>
<evidence type="ECO:0000313" key="2">
    <source>
        <dbReference type="EnsemblMetazoa" id="AAEL023677-PA"/>
    </source>
</evidence>
<reference evidence="2" key="2">
    <citation type="submission" date="2020-05" db="UniProtKB">
        <authorList>
            <consortium name="EnsemblMetazoa"/>
        </authorList>
    </citation>
    <scope>IDENTIFICATION</scope>
    <source>
        <strain evidence="2">LVP_AGWG</strain>
    </source>
</reference>
<dbReference type="Proteomes" id="UP000008820">
    <property type="component" value="Chromosome 2"/>
</dbReference>
<dbReference type="OrthoDB" id="7763973at2759"/>
<feature type="compositionally biased region" description="Low complexity" evidence="1">
    <location>
        <begin position="165"/>
        <end position="184"/>
    </location>
</feature>
<dbReference type="InParanoid" id="A0A6I8U6F9"/>
<evidence type="ECO:0000256" key="1">
    <source>
        <dbReference type="SAM" id="MobiDB-lite"/>
    </source>
</evidence>
<feature type="compositionally biased region" description="Acidic residues" evidence="1">
    <location>
        <begin position="205"/>
        <end position="227"/>
    </location>
</feature>
<sequence>MHSHRKNTLVVDFSVLPKRPAIEQVEEFLQKFVKLDMADVRNIQLHTLKSCVFIEMNDAGVAPRLQKQHHLQHCFIREGLKYYIPIYVDGPTTTVRIHDLPPQMSNTVIWDHMEQYGKIISIHNEVWKNYFKGVPNGVRVVRMRMEKKVPSYIVINNERTFVSYPNTNPTHETQQQQQPANAPTDRTTIDEHQHVTADGPPAASESDEQNDNNDDDGSSANETDFEQESAGKTKRRLSTETSSSTKEDNQPKRTCNQGDQECERTVEEEFIESEWKVYNTRSKKK</sequence>
<reference evidence="2 3" key="1">
    <citation type="submission" date="2017-06" db="EMBL/GenBank/DDBJ databases">
        <title>Aedes aegypti genome working group (AGWG) sequencing and assembly.</title>
        <authorList>
            <consortium name="Aedes aegypti Genome Working Group (AGWG)"/>
            <person name="Matthews B.J."/>
        </authorList>
    </citation>
    <scope>NUCLEOTIDE SEQUENCE [LARGE SCALE GENOMIC DNA]</scope>
    <source>
        <strain evidence="2 3">LVP_AGWG</strain>
    </source>
</reference>
<dbReference type="SUPFAM" id="SSF54928">
    <property type="entry name" value="RNA-binding domain, RBD"/>
    <property type="match status" value="2"/>
</dbReference>
<dbReference type="AlphaFoldDB" id="A0A6I8U6F9"/>
<dbReference type="EnsemblMetazoa" id="AAEL023677-RA">
    <property type="protein sequence ID" value="AAEL023677-PA"/>
    <property type="gene ID" value="AAEL023677"/>
</dbReference>
<proteinExistence type="predicted"/>
<accession>A0A6I8U6F9</accession>
<evidence type="ECO:0000313" key="3">
    <source>
        <dbReference type="Proteomes" id="UP000008820"/>
    </source>
</evidence>